<name>A0A918G434_9PSEU</name>
<accession>A0A918G434</accession>
<feature type="signal peptide" evidence="2">
    <location>
        <begin position="1"/>
        <end position="23"/>
    </location>
</feature>
<feature type="compositionally biased region" description="Low complexity" evidence="1">
    <location>
        <begin position="28"/>
        <end position="43"/>
    </location>
</feature>
<feature type="chain" id="PRO_5037870875" description="DUF3558 domain-containing protein" evidence="2">
    <location>
        <begin position="24"/>
        <end position="198"/>
    </location>
</feature>
<dbReference type="PROSITE" id="PS51257">
    <property type="entry name" value="PROKAR_LIPOPROTEIN"/>
    <property type="match status" value="1"/>
</dbReference>
<dbReference type="EMBL" id="BMRB01000001">
    <property type="protein sequence ID" value="GGS16028.1"/>
    <property type="molecule type" value="Genomic_DNA"/>
</dbReference>
<keyword evidence="4" id="KW-1185">Reference proteome</keyword>
<evidence type="ECO:0000256" key="2">
    <source>
        <dbReference type="SAM" id="SignalP"/>
    </source>
</evidence>
<evidence type="ECO:0000256" key="1">
    <source>
        <dbReference type="SAM" id="MobiDB-lite"/>
    </source>
</evidence>
<dbReference type="Pfam" id="PF12079">
    <property type="entry name" value="DUF3558"/>
    <property type="match status" value="1"/>
</dbReference>
<dbReference type="AlphaFoldDB" id="A0A918G434"/>
<gene>
    <name evidence="3" type="ORF">GCM10010171_05210</name>
</gene>
<evidence type="ECO:0008006" key="5">
    <source>
        <dbReference type="Google" id="ProtNLM"/>
    </source>
</evidence>
<organism evidence="3 4">
    <name type="scientific">Actinokineospora fastidiosa</name>
    <dbReference type="NCBI Taxonomy" id="1816"/>
    <lineage>
        <taxon>Bacteria</taxon>
        <taxon>Bacillati</taxon>
        <taxon>Actinomycetota</taxon>
        <taxon>Actinomycetes</taxon>
        <taxon>Pseudonocardiales</taxon>
        <taxon>Pseudonocardiaceae</taxon>
        <taxon>Actinokineospora</taxon>
    </lineage>
</organism>
<reference evidence="3" key="1">
    <citation type="journal article" date="2014" name="Int. J. Syst. Evol. Microbiol.">
        <title>Complete genome sequence of Corynebacterium casei LMG S-19264T (=DSM 44701T), isolated from a smear-ripened cheese.</title>
        <authorList>
            <consortium name="US DOE Joint Genome Institute (JGI-PGF)"/>
            <person name="Walter F."/>
            <person name="Albersmeier A."/>
            <person name="Kalinowski J."/>
            <person name="Ruckert C."/>
        </authorList>
    </citation>
    <scope>NUCLEOTIDE SEQUENCE</scope>
    <source>
        <strain evidence="3">JCM 3276</strain>
    </source>
</reference>
<dbReference type="InterPro" id="IPR024520">
    <property type="entry name" value="DUF3558"/>
</dbReference>
<feature type="region of interest" description="Disordered" evidence="1">
    <location>
        <begin position="26"/>
        <end position="53"/>
    </location>
</feature>
<protein>
    <recommendedName>
        <fullName evidence="5">DUF3558 domain-containing protein</fullName>
    </recommendedName>
</protein>
<comment type="caution">
    <text evidence="3">The sequence shown here is derived from an EMBL/GenBank/DDBJ whole genome shotgun (WGS) entry which is preliminary data.</text>
</comment>
<keyword evidence="2" id="KW-0732">Signal</keyword>
<reference evidence="3" key="2">
    <citation type="submission" date="2020-09" db="EMBL/GenBank/DDBJ databases">
        <authorList>
            <person name="Sun Q."/>
            <person name="Ohkuma M."/>
        </authorList>
    </citation>
    <scope>NUCLEOTIDE SEQUENCE</scope>
    <source>
        <strain evidence="3">JCM 3276</strain>
    </source>
</reference>
<sequence length="198" mass="20602">MHRVTTGAIAFSVLLLASGCSKAIGGDPTTAPRPTSTSAALPTPSAPPVHRPIDMDPYLSKPCALTPVEDLREFDLGAEVRQLEQFSRDLASCSSSGDLDAGSLDLALFEASPVGSPLVMAYHHKTSSEVFEPLEISGMPAVRYGSGEAGDSCYVAVGTDSDQGFRIDYRPGKPAPDFADTCDSAVSAAEIVVGRLGV</sequence>
<evidence type="ECO:0000313" key="3">
    <source>
        <dbReference type="EMBL" id="GGS16028.1"/>
    </source>
</evidence>
<proteinExistence type="predicted"/>
<dbReference type="Proteomes" id="UP000660680">
    <property type="component" value="Unassembled WGS sequence"/>
</dbReference>
<dbReference type="RefSeq" id="WP_189208652.1">
    <property type="nucleotide sequence ID" value="NZ_BMRB01000001.1"/>
</dbReference>
<evidence type="ECO:0000313" key="4">
    <source>
        <dbReference type="Proteomes" id="UP000660680"/>
    </source>
</evidence>